<proteinExistence type="predicted"/>
<dbReference type="OrthoDB" id="2382173at2759"/>
<dbReference type="Proteomes" id="UP001153678">
    <property type="component" value="Unassembled WGS sequence"/>
</dbReference>
<evidence type="ECO:0000313" key="2">
    <source>
        <dbReference type="Proteomes" id="UP001153678"/>
    </source>
</evidence>
<sequence>VISLFLDPHNGTVEMNEGIVTLIMIIYLDELNENVEDSD</sequence>
<name>A0A9W4SZC0_9GLOM</name>
<keyword evidence="2" id="KW-1185">Reference proteome</keyword>
<feature type="non-terminal residue" evidence="1">
    <location>
        <position position="1"/>
    </location>
</feature>
<reference evidence="1" key="1">
    <citation type="submission" date="2022-08" db="EMBL/GenBank/DDBJ databases">
        <authorList>
            <person name="Kallberg Y."/>
            <person name="Tangrot J."/>
            <person name="Rosling A."/>
        </authorList>
    </citation>
    <scope>NUCLEOTIDE SEQUENCE</scope>
    <source>
        <strain evidence="1">Wild A</strain>
    </source>
</reference>
<accession>A0A9W4SZC0</accession>
<dbReference type="AlphaFoldDB" id="A0A9W4SZC0"/>
<gene>
    <name evidence="1" type="ORF">FWILDA_LOCUS12848</name>
</gene>
<dbReference type="EMBL" id="CAMKVN010004401">
    <property type="protein sequence ID" value="CAI2186982.1"/>
    <property type="molecule type" value="Genomic_DNA"/>
</dbReference>
<evidence type="ECO:0000313" key="1">
    <source>
        <dbReference type="EMBL" id="CAI2186982.1"/>
    </source>
</evidence>
<organism evidence="1 2">
    <name type="scientific">Funneliformis geosporum</name>
    <dbReference type="NCBI Taxonomy" id="1117311"/>
    <lineage>
        <taxon>Eukaryota</taxon>
        <taxon>Fungi</taxon>
        <taxon>Fungi incertae sedis</taxon>
        <taxon>Mucoromycota</taxon>
        <taxon>Glomeromycotina</taxon>
        <taxon>Glomeromycetes</taxon>
        <taxon>Glomerales</taxon>
        <taxon>Glomeraceae</taxon>
        <taxon>Funneliformis</taxon>
    </lineage>
</organism>
<comment type="caution">
    <text evidence="1">The sequence shown here is derived from an EMBL/GenBank/DDBJ whole genome shotgun (WGS) entry which is preliminary data.</text>
</comment>
<protein>
    <submittedName>
        <fullName evidence="1">17540_t:CDS:1</fullName>
    </submittedName>
</protein>